<dbReference type="EMBL" id="CP002101">
    <property type="protein sequence ID" value="AEH61151.1"/>
    <property type="molecule type" value="Genomic_DNA"/>
</dbReference>
<dbReference type="RefSeq" id="WP_013898588.1">
    <property type="nucleotide sequence ID" value="NC_015676.1"/>
</dbReference>
<accession>F7XN37</accession>
<dbReference type="GeneID" id="10822933"/>
<dbReference type="InterPro" id="IPR017850">
    <property type="entry name" value="Alkaline_phosphatase_core_sf"/>
</dbReference>
<dbReference type="AlphaFoldDB" id="F7XN37"/>
<dbReference type="Pfam" id="PF08665">
    <property type="entry name" value="PglZ"/>
    <property type="match status" value="1"/>
</dbReference>
<proteinExistence type="predicted"/>
<dbReference type="HOGENOM" id="CLU_030086_0_0_2"/>
<protein>
    <submittedName>
        <fullName evidence="1">PglZ domain protein</fullName>
    </submittedName>
</protein>
<dbReference type="STRING" id="679901.Mzhil_1297"/>
<dbReference type="OrthoDB" id="139693at2157"/>
<evidence type="ECO:0000313" key="2">
    <source>
        <dbReference type="Proteomes" id="UP000006622"/>
    </source>
</evidence>
<dbReference type="KEGG" id="mzh:Mzhil_1297"/>
<organism evidence="1 2">
    <name type="scientific">Methanosalsum zhilinae (strain DSM 4017 / NBRC 107636 / OCM 62 / WeN5)</name>
    <name type="common">Methanohalophilus zhilinae</name>
    <dbReference type="NCBI Taxonomy" id="679901"/>
    <lineage>
        <taxon>Archaea</taxon>
        <taxon>Methanobacteriati</taxon>
        <taxon>Methanobacteriota</taxon>
        <taxon>Stenosarchaea group</taxon>
        <taxon>Methanomicrobia</taxon>
        <taxon>Methanosarcinales</taxon>
        <taxon>Methanosarcinaceae</taxon>
        <taxon>Methanosalsum</taxon>
    </lineage>
</organism>
<keyword evidence="2" id="KW-1185">Reference proteome</keyword>
<reference evidence="1 2" key="1">
    <citation type="submission" date="2010-07" db="EMBL/GenBank/DDBJ databases">
        <title>The complete genome of Methanosalsum zhilinae DSM 4017.</title>
        <authorList>
            <consortium name="US DOE Joint Genome Institute (JGI-PGF)"/>
            <person name="Lucas S."/>
            <person name="Copeland A."/>
            <person name="Lapidus A."/>
            <person name="Glavina del Rio T."/>
            <person name="Dalin E."/>
            <person name="Tice H."/>
            <person name="Bruce D."/>
            <person name="Goodwin L."/>
            <person name="Pitluck S."/>
            <person name="Kyrpides N."/>
            <person name="Mavromatis K."/>
            <person name="Ovchinnikova G."/>
            <person name="Daligault H."/>
            <person name="Detter J.C."/>
            <person name="Han C."/>
            <person name="Tapia R."/>
            <person name="Larimer F."/>
            <person name="Land M."/>
            <person name="Hauser L."/>
            <person name="Markowitz V."/>
            <person name="Cheng J.-F."/>
            <person name="Hugenholtz P."/>
            <person name="Woyke T."/>
            <person name="Wu D."/>
            <person name="Spring S."/>
            <person name="Schueler E."/>
            <person name="Brambilla E."/>
            <person name="Klenk H.-P."/>
            <person name="Eisen J.A."/>
        </authorList>
    </citation>
    <scope>NUCLEOTIDE SEQUENCE [LARGE SCALE GENOMIC DNA]</scope>
    <source>
        <strain evidence="2">DSM 4017 / NBRC 107636 / OCM 62 / WeN5</strain>
    </source>
</reference>
<sequence length="666" mass="76109">MSPCTWRDSILNEFVPNISKVIIVIDPDDLLTEEKLSLELKNRGFDLIDFKDSVEFRYAYESGYRTLWDQGQQTKQTVVIRVCNSQWDALPYDLLKAGRILKFTLGNIFPNLSYSIIEKLDSSFLDELFAAQNKYSPRKLGNNDTKDFVIQYVFGIVPYLITNDVELLRTLLRIHYNKLKLPPILSGRLVQILKGNSRFNDWPLEIIVSDDGAFFAFLQERWPPFLDVLAHGNHIIKETSAYNLKYGGPTTLPFDHEDIRVYIDNLFVEGKLIPVQKSGTNIETNPWIKSGVSETNDNDPNIRINGLLEIIENEIPVPESLYSEWIDFAMKWAELRALIHTTNQVNELERFKQISTLVNNKFTNWMLERYAGLINLPPTNPAMLHHVPRRMVRELESEKNMSLALVVVDGLSLDQWVTIKKVLHEQDPNLVMKESATFAWIPTLTSVSRQAVFSGRTPISYPKSINTTNNEGNLWRQFWEDNGVSRQKIAYQRSLGDGNVCEILDDSFNLNQTKVIGLVVDKVDKIMHGMQLGASGMHNQIKQWCEGGFLFSLIEYLLDNNYQVWLTSDHGNIECNGKGRSFEGSIAENRGERARIYPTLELRDSVAKTLPFAIKWNPIGLPPGYFPLVTEGDDAFVKEGETIVGHGGISMEEVIVPLVKFEKRSR</sequence>
<dbReference type="SUPFAM" id="SSF53649">
    <property type="entry name" value="Alkaline phosphatase-like"/>
    <property type="match status" value="1"/>
</dbReference>
<dbReference type="NCBIfam" id="NF033449">
    <property type="entry name" value="BREX_PglZ_3"/>
    <property type="match status" value="1"/>
</dbReference>
<evidence type="ECO:0000313" key="1">
    <source>
        <dbReference type="EMBL" id="AEH61151.1"/>
    </source>
</evidence>
<dbReference type="Proteomes" id="UP000006622">
    <property type="component" value="Chromosome"/>
</dbReference>
<name>F7XN37_METZD</name>
<gene>
    <name evidence="1" type="ordered locus">Mzhil_1297</name>
</gene>